<proteinExistence type="predicted"/>
<dbReference type="SUPFAM" id="SSF158472">
    <property type="entry name" value="HAMP domain-like"/>
    <property type="match status" value="1"/>
</dbReference>
<dbReference type="InterPro" id="IPR036097">
    <property type="entry name" value="HisK_dim/P_sf"/>
</dbReference>
<keyword evidence="8 15" id="KW-0418">Kinase</keyword>
<dbReference type="SMART" id="SM00387">
    <property type="entry name" value="HATPase_c"/>
    <property type="match status" value="1"/>
</dbReference>
<feature type="domain" description="HAMP" evidence="14">
    <location>
        <begin position="204"/>
        <end position="257"/>
    </location>
</feature>
<dbReference type="InterPro" id="IPR005467">
    <property type="entry name" value="His_kinase_dom"/>
</dbReference>
<dbReference type="Gene3D" id="3.30.565.10">
    <property type="entry name" value="Histidine kinase-like ATPase, C-terminal domain"/>
    <property type="match status" value="1"/>
</dbReference>
<organism evidence="15 16">
    <name type="scientific">Candidatus Nanopelagicus limnae</name>
    <dbReference type="NCBI Taxonomy" id="1884634"/>
    <lineage>
        <taxon>Bacteria</taxon>
        <taxon>Bacillati</taxon>
        <taxon>Actinomycetota</taxon>
        <taxon>Actinomycetes</taxon>
        <taxon>Candidatus Nanopelagicales</taxon>
        <taxon>Candidatus Nanopelagicaceae</taxon>
        <taxon>Candidatus Nanopelagicus</taxon>
    </lineage>
</organism>
<evidence type="ECO:0000313" key="15">
    <source>
        <dbReference type="EMBL" id="ASY08811.1"/>
    </source>
</evidence>
<keyword evidence="6" id="KW-0808">Transferase</keyword>
<dbReference type="SMART" id="SM00388">
    <property type="entry name" value="HisKA"/>
    <property type="match status" value="1"/>
</dbReference>
<dbReference type="CDD" id="cd00082">
    <property type="entry name" value="HisKA"/>
    <property type="match status" value="1"/>
</dbReference>
<dbReference type="FunFam" id="3.30.565.10:FF:000006">
    <property type="entry name" value="Sensor histidine kinase WalK"/>
    <property type="match status" value="1"/>
</dbReference>
<dbReference type="CDD" id="cd00075">
    <property type="entry name" value="HATPase"/>
    <property type="match status" value="1"/>
</dbReference>
<evidence type="ECO:0000256" key="8">
    <source>
        <dbReference type="ARBA" id="ARBA00022777"/>
    </source>
</evidence>
<dbReference type="PROSITE" id="PS50109">
    <property type="entry name" value="HIS_KIN"/>
    <property type="match status" value="1"/>
</dbReference>
<dbReference type="EC" id="2.7.13.3" evidence="4"/>
<comment type="cofactor">
    <cofactor evidence="2">
        <name>a divalent metal cation</name>
        <dbReference type="ChEBI" id="CHEBI:60240"/>
    </cofactor>
</comment>
<name>A0A286S9M9_9ACTN</name>
<dbReference type="InterPro" id="IPR003661">
    <property type="entry name" value="HisK_dim/P_dom"/>
</dbReference>
<evidence type="ECO:0000256" key="10">
    <source>
        <dbReference type="ARBA" id="ARBA00023012"/>
    </source>
</evidence>
<dbReference type="Pfam" id="PF02518">
    <property type="entry name" value="HATPase_c"/>
    <property type="match status" value="1"/>
</dbReference>
<evidence type="ECO:0000256" key="9">
    <source>
        <dbReference type="ARBA" id="ARBA00022989"/>
    </source>
</evidence>
<sequence>MNSPLSRVRTPLSLWSLRNRLILASVVLASFAIIASDFAANAALRTYLISQVDDQLINISNTSLNRLDRAGIAPLEADDKNSPFKILEPLRGVPTATSITLLDVDGNLIGQVGGELGDKNFAVTGMKIDEVSQYRNLPFTIEGKDGQPDIRALAQMLPTGMGSVIVADSLEKVDKTLSQLRFLFLILGTIALIAIAMAARWIIALGLKPLEAVEDTAEAIAAGDLSARLPAAKPDTEVGRLTTSLNTMLARIEESFTARVESENKLRRFVADASHELRTPLTAIRGFAELHRQGAVVGEEKTKELINRIEKESVRMSSLVEDLLLLARLDQSRELDKEPVDLNTLITEAVASARAAGPNHPIEIKLEASEIFVLGDSQRIHQVIANLLANARAHTPNGTEISITAMQGVSETTIAVSDKGPGLSRADQDRIFERFYRADPSRVRNSGEGSGLGLSIVDAVMKAHGGYVSVKSEVGQGATFTLHFLNQE</sequence>
<dbReference type="PANTHER" id="PTHR45436:SF5">
    <property type="entry name" value="SENSOR HISTIDINE KINASE TRCS"/>
    <property type="match status" value="1"/>
</dbReference>
<evidence type="ECO:0000256" key="11">
    <source>
        <dbReference type="ARBA" id="ARBA00023136"/>
    </source>
</evidence>
<evidence type="ECO:0000256" key="4">
    <source>
        <dbReference type="ARBA" id="ARBA00012438"/>
    </source>
</evidence>
<reference evidence="16" key="1">
    <citation type="submission" date="2016-10" db="EMBL/GenBank/DDBJ databases">
        <title>High microdiversification within the ubiquitous acI lineage of Actinobacteria.</title>
        <authorList>
            <person name="Neuenschwander S.M."/>
            <person name="Salcher M."/>
            <person name="Ghai R."/>
            <person name="Pernthaler J."/>
        </authorList>
    </citation>
    <scope>NUCLEOTIDE SEQUENCE [LARGE SCALE GENOMIC DNA]</scope>
</reference>
<keyword evidence="11 12" id="KW-0472">Membrane</keyword>
<dbReference type="GO" id="GO:0005509">
    <property type="term" value="F:calcium ion binding"/>
    <property type="evidence" value="ECO:0007669"/>
    <property type="project" value="UniProtKB-ARBA"/>
</dbReference>
<evidence type="ECO:0000256" key="2">
    <source>
        <dbReference type="ARBA" id="ARBA00001968"/>
    </source>
</evidence>
<dbReference type="Pfam" id="PF00672">
    <property type="entry name" value="HAMP"/>
    <property type="match status" value="1"/>
</dbReference>
<dbReference type="InterPro" id="IPR036890">
    <property type="entry name" value="HATPase_C_sf"/>
</dbReference>
<evidence type="ECO:0000313" key="16">
    <source>
        <dbReference type="Proteomes" id="UP000217153"/>
    </source>
</evidence>
<dbReference type="PANTHER" id="PTHR45436">
    <property type="entry name" value="SENSOR HISTIDINE KINASE YKOH"/>
    <property type="match status" value="1"/>
</dbReference>
<feature type="transmembrane region" description="Helical" evidence="12">
    <location>
        <begin position="20"/>
        <end position="40"/>
    </location>
</feature>
<dbReference type="InterPro" id="IPR003594">
    <property type="entry name" value="HATPase_dom"/>
</dbReference>
<accession>A0A286S9M9</accession>
<dbReference type="GO" id="GO:0000155">
    <property type="term" value="F:phosphorelay sensor kinase activity"/>
    <property type="evidence" value="ECO:0007669"/>
    <property type="project" value="InterPro"/>
</dbReference>
<evidence type="ECO:0000259" key="14">
    <source>
        <dbReference type="PROSITE" id="PS50885"/>
    </source>
</evidence>
<dbReference type="PROSITE" id="PS50885">
    <property type="entry name" value="HAMP"/>
    <property type="match status" value="1"/>
</dbReference>
<dbReference type="SUPFAM" id="SSF47384">
    <property type="entry name" value="Homodimeric domain of signal transducing histidine kinase"/>
    <property type="match status" value="1"/>
</dbReference>
<evidence type="ECO:0000256" key="1">
    <source>
        <dbReference type="ARBA" id="ARBA00000085"/>
    </source>
</evidence>
<dbReference type="AlphaFoldDB" id="A0A286S9M9"/>
<keyword evidence="7 12" id="KW-0812">Transmembrane</keyword>
<keyword evidence="16" id="KW-1185">Reference proteome</keyword>
<keyword evidence="9 12" id="KW-1133">Transmembrane helix</keyword>
<dbReference type="FunFam" id="1.10.287.130:FF:000001">
    <property type="entry name" value="Two-component sensor histidine kinase"/>
    <property type="match status" value="1"/>
</dbReference>
<dbReference type="Gene3D" id="6.10.340.10">
    <property type="match status" value="1"/>
</dbReference>
<dbReference type="OrthoDB" id="9786919at2"/>
<dbReference type="SMART" id="SM00304">
    <property type="entry name" value="HAMP"/>
    <property type="match status" value="1"/>
</dbReference>
<dbReference type="GO" id="GO:0005886">
    <property type="term" value="C:plasma membrane"/>
    <property type="evidence" value="ECO:0007669"/>
    <property type="project" value="UniProtKB-SubCell"/>
</dbReference>
<feature type="transmembrane region" description="Helical" evidence="12">
    <location>
        <begin position="182"/>
        <end position="203"/>
    </location>
</feature>
<dbReference type="InterPro" id="IPR050428">
    <property type="entry name" value="TCS_sensor_his_kinase"/>
</dbReference>
<dbReference type="InterPro" id="IPR004358">
    <property type="entry name" value="Sig_transdc_His_kin-like_C"/>
</dbReference>
<dbReference type="RefSeq" id="WP_095680136.1">
    <property type="nucleotide sequence ID" value="NZ_CP016768.2"/>
</dbReference>
<dbReference type="PRINTS" id="PR00344">
    <property type="entry name" value="BCTRLSENSOR"/>
</dbReference>
<dbReference type="InterPro" id="IPR003660">
    <property type="entry name" value="HAMP_dom"/>
</dbReference>
<protein>
    <recommendedName>
        <fullName evidence="4">histidine kinase</fullName>
        <ecNumber evidence="4">2.7.13.3</ecNumber>
    </recommendedName>
</protein>
<dbReference type="Pfam" id="PF00512">
    <property type="entry name" value="HisKA"/>
    <property type="match status" value="1"/>
</dbReference>
<dbReference type="SUPFAM" id="SSF55874">
    <property type="entry name" value="ATPase domain of HSP90 chaperone/DNA topoisomerase II/histidine kinase"/>
    <property type="match status" value="1"/>
</dbReference>
<dbReference type="EMBL" id="CP016768">
    <property type="protein sequence ID" value="ASY08811.1"/>
    <property type="molecule type" value="Genomic_DNA"/>
</dbReference>
<evidence type="ECO:0000259" key="13">
    <source>
        <dbReference type="PROSITE" id="PS50109"/>
    </source>
</evidence>
<evidence type="ECO:0000256" key="7">
    <source>
        <dbReference type="ARBA" id="ARBA00022692"/>
    </source>
</evidence>
<evidence type="ECO:0000256" key="12">
    <source>
        <dbReference type="SAM" id="Phobius"/>
    </source>
</evidence>
<keyword evidence="5" id="KW-0597">Phosphoprotein</keyword>
<gene>
    <name evidence="15" type="ORF">B1s21122_00280</name>
</gene>
<comment type="catalytic activity">
    <reaction evidence="1">
        <text>ATP + protein L-histidine = ADP + protein N-phospho-L-histidine.</text>
        <dbReference type="EC" id="2.7.13.3"/>
    </reaction>
</comment>
<evidence type="ECO:0000256" key="3">
    <source>
        <dbReference type="ARBA" id="ARBA00004236"/>
    </source>
</evidence>
<dbReference type="Gene3D" id="1.10.287.130">
    <property type="match status" value="1"/>
</dbReference>
<evidence type="ECO:0000256" key="6">
    <source>
        <dbReference type="ARBA" id="ARBA00022679"/>
    </source>
</evidence>
<feature type="domain" description="Histidine kinase" evidence="13">
    <location>
        <begin position="272"/>
        <end position="488"/>
    </location>
</feature>
<evidence type="ECO:0000256" key="5">
    <source>
        <dbReference type="ARBA" id="ARBA00022553"/>
    </source>
</evidence>
<dbReference type="Proteomes" id="UP000217153">
    <property type="component" value="Chromosome"/>
</dbReference>
<keyword evidence="10" id="KW-0902">Two-component regulatory system</keyword>
<dbReference type="KEGG" id="abam:B1s21122_00280"/>
<dbReference type="CDD" id="cd06225">
    <property type="entry name" value="HAMP"/>
    <property type="match status" value="1"/>
</dbReference>
<comment type="subcellular location">
    <subcellularLocation>
        <location evidence="3">Cell membrane</location>
    </subcellularLocation>
</comment>